<evidence type="ECO:0000313" key="3">
    <source>
        <dbReference type="Proteomes" id="UP000265848"/>
    </source>
</evidence>
<dbReference type="SMART" id="SM00530">
    <property type="entry name" value="HTH_XRE"/>
    <property type="match status" value="1"/>
</dbReference>
<dbReference type="AlphaFoldDB" id="A0A399J0P2"/>
<evidence type="ECO:0000259" key="1">
    <source>
        <dbReference type="PROSITE" id="PS50943"/>
    </source>
</evidence>
<name>A0A399J0P2_9RHOB</name>
<protein>
    <submittedName>
        <fullName evidence="2">XRE family transcriptional regulator</fullName>
    </submittedName>
</protein>
<evidence type="ECO:0000313" key="2">
    <source>
        <dbReference type="EMBL" id="RII39008.1"/>
    </source>
</evidence>
<dbReference type="PROSITE" id="PS50943">
    <property type="entry name" value="HTH_CROC1"/>
    <property type="match status" value="1"/>
</dbReference>
<gene>
    <name evidence="2" type="ORF">DL237_10035</name>
</gene>
<sequence length="154" mass="17400">MECSETPKAAWMASDPSVSIITWTGCLLMMAHQVTNNLSMVKTNVPDYRQKTCRAKMLSMTTDARPFSDIAERIRWHRSLEGLTQDEYAQKAGLKRAQLNNWETGKLRLSLDGALALRRTYGLSLDFMYEGIADALPMTLRVAWRDRPAVSASK</sequence>
<accession>A0A399J0P2</accession>
<dbReference type="Pfam" id="PF01381">
    <property type="entry name" value="HTH_3"/>
    <property type="match status" value="1"/>
</dbReference>
<dbReference type="Gene3D" id="1.10.260.40">
    <property type="entry name" value="lambda repressor-like DNA-binding domains"/>
    <property type="match status" value="1"/>
</dbReference>
<dbReference type="InterPro" id="IPR001387">
    <property type="entry name" value="Cro/C1-type_HTH"/>
</dbReference>
<reference evidence="2 3" key="1">
    <citation type="submission" date="2018-08" db="EMBL/GenBank/DDBJ databases">
        <title>Pseudooceanicola sediminis CY03 in the family Rhodobacteracea.</title>
        <authorList>
            <person name="Zhang Y.-J."/>
        </authorList>
    </citation>
    <scope>NUCLEOTIDE SEQUENCE [LARGE SCALE GENOMIC DNA]</scope>
    <source>
        <strain evidence="2 3">CY03</strain>
    </source>
</reference>
<dbReference type="SUPFAM" id="SSF47413">
    <property type="entry name" value="lambda repressor-like DNA-binding domains"/>
    <property type="match status" value="1"/>
</dbReference>
<comment type="caution">
    <text evidence="2">The sequence shown here is derived from an EMBL/GenBank/DDBJ whole genome shotgun (WGS) entry which is preliminary data.</text>
</comment>
<keyword evidence="3" id="KW-1185">Reference proteome</keyword>
<organism evidence="2 3">
    <name type="scientific">Pseudooceanicola sediminis</name>
    <dbReference type="NCBI Taxonomy" id="2211117"/>
    <lineage>
        <taxon>Bacteria</taxon>
        <taxon>Pseudomonadati</taxon>
        <taxon>Pseudomonadota</taxon>
        <taxon>Alphaproteobacteria</taxon>
        <taxon>Rhodobacterales</taxon>
        <taxon>Paracoccaceae</taxon>
        <taxon>Pseudooceanicola</taxon>
    </lineage>
</organism>
<dbReference type="GO" id="GO:0003677">
    <property type="term" value="F:DNA binding"/>
    <property type="evidence" value="ECO:0007669"/>
    <property type="project" value="InterPro"/>
</dbReference>
<dbReference type="EMBL" id="QWJJ01000007">
    <property type="protein sequence ID" value="RII39008.1"/>
    <property type="molecule type" value="Genomic_DNA"/>
</dbReference>
<dbReference type="InterPro" id="IPR010982">
    <property type="entry name" value="Lambda_DNA-bd_dom_sf"/>
</dbReference>
<dbReference type="Proteomes" id="UP000265848">
    <property type="component" value="Unassembled WGS sequence"/>
</dbReference>
<proteinExistence type="predicted"/>
<dbReference type="CDD" id="cd00093">
    <property type="entry name" value="HTH_XRE"/>
    <property type="match status" value="1"/>
</dbReference>
<feature type="domain" description="HTH cro/C1-type" evidence="1">
    <location>
        <begin position="82"/>
        <end position="128"/>
    </location>
</feature>